<dbReference type="Pfam" id="PF01590">
    <property type="entry name" value="GAF"/>
    <property type="match status" value="1"/>
</dbReference>
<protein>
    <recommendedName>
        <fullName evidence="2">GAF domain-containing protein</fullName>
    </recommendedName>
</protein>
<reference evidence="3 4" key="1">
    <citation type="submission" date="2012-05" db="EMBL/GenBank/DDBJ databases">
        <title>Recombination and specialization in a pathogen metapopulation.</title>
        <authorList>
            <person name="Gardiner A."/>
            <person name="Kemen E."/>
            <person name="Schultz-Larsen T."/>
            <person name="MacLean D."/>
            <person name="Van Oosterhout C."/>
            <person name="Jones J.D.G."/>
        </authorList>
    </citation>
    <scope>NUCLEOTIDE SEQUENCE [LARGE SCALE GENOMIC DNA]</scope>
    <source>
        <strain evidence="3 4">Ac Nc2</strain>
    </source>
</reference>
<evidence type="ECO:0000256" key="1">
    <source>
        <dbReference type="SAM" id="Coils"/>
    </source>
</evidence>
<sequence>MTNAIYQRCNAPKHCIPELYSVNCMSDPVNHSQENDRMYGLTPSLSTPKLPSSNVTSEFVYASMKKRAERNILGVYPLEGKLKPLNDALLSRKLASSTSLELDSTADKDHLILSLQKRIIKLEDELHHTRRYIGTMEKKNEQLRSRRVFVENTLRERQILLQELGQNARMKQIQVDKLSNRCAAANEKLLMLTSTCASNGENNMTMEQQMTLIKTLSKENHDFDRKLRNFEQRYRQDKTRIATQERLISDLHDKLESLQVEPSGNGEALVPKERNEEVQIASGNSKMHFSSSCKKILQSGQHIDSRMLSILEKTDPHDSLSSALQLAVLLKKWLQSCMDLPCSLDVSKMMQRLLQRTCTLLHCQYAAYFEIDSERAMGRHSNEHGQVCWPLDVDKGFVGYTAKHRKPLNVPKALEDLRYHAACDTLSGTKSKEVLCVPIMSQNCSKSTESVVGVLRIWNSLHRKPFTLVEQIVATFLAIEAGITSAQCKGQSHYERNKDVALRLLRFPAELAKKCGSDLELKSHSIDEQLLIHSERFCAEILGSGNVRIFLLDRRQAGHLWYVNAKHRNGESRLFTQKMSVKADSSLCEVMIQRQGREICMVKDPQKKPCYNDVVDLEPGTSGIVLAPISSIWEPMLLLGVIQITCDAPVHFDQSQNEIETSWRDEFTIEVLELFCGMLAGVIHQM</sequence>
<dbReference type="OrthoDB" id="546632at2759"/>
<dbReference type="InterPro" id="IPR029016">
    <property type="entry name" value="GAF-like_dom_sf"/>
</dbReference>
<keyword evidence="1" id="KW-0175">Coiled coil</keyword>
<organism evidence="3 4">
    <name type="scientific">Albugo candida</name>
    <dbReference type="NCBI Taxonomy" id="65357"/>
    <lineage>
        <taxon>Eukaryota</taxon>
        <taxon>Sar</taxon>
        <taxon>Stramenopiles</taxon>
        <taxon>Oomycota</taxon>
        <taxon>Peronosporomycetes</taxon>
        <taxon>Albuginales</taxon>
        <taxon>Albuginaceae</taxon>
        <taxon>Albugo</taxon>
    </lineage>
</organism>
<dbReference type="InterPro" id="IPR003018">
    <property type="entry name" value="GAF"/>
</dbReference>
<name>A0A024G4D9_9STRA</name>
<feature type="coiled-coil region" evidence="1">
    <location>
        <begin position="213"/>
        <end position="261"/>
    </location>
</feature>
<keyword evidence="4" id="KW-1185">Reference proteome</keyword>
<evidence type="ECO:0000259" key="2">
    <source>
        <dbReference type="SMART" id="SM00065"/>
    </source>
</evidence>
<feature type="coiled-coil region" evidence="1">
    <location>
        <begin position="161"/>
        <end position="188"/>
    </location>
</feature>
<evidence type="ECO:0000313" key="3">
    <source>
        <dbReference type="EMBL" id="CCI41382.1"/>
    </source>
</evidence>
<dbReference type="AlphaFoldDB" id="A0A024G4D9"/>
<dbReference type="SMART" id="SM00065">
    <property type="entry name" value="GAF"/>
    <property type="match status" value="1"/>
</dbReference>
<proteinExistence type="predicted"/>
<dbReference type="STRING" id="65357.A0A024G4D9"/>
<feature type="domain" description="GAF" evidence="2">
    <location>
        <begin position="345"/>
        <end position="495"/>
    </location>
</feature>
<dbReference type="InParanoid" id="A0A024G4D9"/>
<dbReference type="EMBL" id="CAIX01000018">
    <property type="protein sequence ID" value="CCI41382.1"/>
    <property type="molecule type" value="Genomic_DNA"/>
</dbReference>
<evidence type="ECO:0000313" key="4">
    <source>
        <dbReference type="Proteomes" id="UP000053237"/>
    </source>
</evidence>
<gene>
    <name evidence="3" type="ORF">BN9_021660</name>
</gene>
<accession>A0A024G4D9</accession>
<dbReference type="Proteomes" id="UP000053237">
    <property type="component" value="Unassembled WGS sequence"/>
</dbReference>
<dbReference type="SUPFAM" id="SSF55781">
    <property type="entry name" value="GAF domain-like"/>
    <property type="match status" value="1"/>
</dbReference>
<dbReference type="Gene3D" id="3.30.450.40">
    <property type="match status" value="1"/>
</dbReference>
<comment type="caution">
    <text evidence="3">The sequence shown here is derived from an EMBL/GenBank/DDBJ whole genome shotgun (WGS) entry which is preliminary data.</text>
</comment>